<evidence type="ECO:0000313" key="4">
    <source>
        <dbReference type="Proteomes" id="UP000649617"/>
    </source>
</evidence>
<comment type="caution">
    <text evidence="3">The sequence shown here is derived from an EMBL/GenBank/DDBJ whole genome shotgun (WGS) entry which is preliminary data.</text>
</comment>
<dbReference type="OrthoDB" id="411189at2759"/>
<dbReference type="Proteomes" id="UP000649617">
    <property type="component" value="Unassembled WGS sequence"/>
</dbReference>
<gene>
    <name evidence="3" type="ORF">SPIL2461_LOCUS6889</name>
</gene>
<dbReference type="AlphaFoldDB" id="A0A812NFT2"/>
<feature type="non-terminal residue" evidence="3">
    <location>
        <position position="1274"/>
    </location>
</feature>
<protein>
    <submittedName>
        <fullName evidence="3">Uncharacterized protein</fullName>
    </submittedName>
</protein>
<evidence type="ECO:0000256" key="1">
    <source>
        <dbReference type="SAM" id="Coils"/>
    </source>
</evidence>
<dbReference type="EMBL" id="CAJNIZ010010680">
    <property type="protein sequence ID" value="CAE7304732.1"/>
    <property type="molecule type" value="Genomic_DNA"/>
</dbReference>
<proteinExistence type="predicted"/>
<keyword evidence="4" id="KW-1185">Reference proteome</keyword>
<accession>A0A812NFT2</accession>
<feature type="non-terminal residue" evidence="3">
    <location>
        <position position="1"/>
    </location>
</feature>
<organism evidence="3 4">
    <name type="scientific">Symbiodinium pilosum</name>
    <name type="common">Dinoflagellate</name>
    <dbReference type="NCBI Taxonomy" id="2952"/>
    <lineage>
        <taxon>Eukaryota</taxon>
        <taxon>Sar</taxon>
        <taxon>Alveolata</taxon>
        <taxon>Dinophyceae</taxon>
        <taxon>Suessiales</taxon>
        <taxon>Symbiodiniaceae</taxon>
        <taxon>Symbiodinium</taxon>
    </lineage>
</organism>
<name>A0A812NFT2_SYMPI</name>
<keyword evidence="1" id="KW-0175">Coiled coil</keyword>
<feature type="region of interest" description="Disordered" evidence="2">
    <location>
        <begin position="1"/>
        <end position="21"/>
    </location>
</feature>
<reference evidence="3" key="1">
    <citation type="submission" date="2021-02" db="EMBL/GenBank/DDBJ databases">
        <authorList>
            <person name="Dougan E. K."/>
            <person name="Rhodes N."/>
            <person name="Thang M."/>
            <person name="Chan C."/>
        </authorList>
    </citation>
    <scope>NUCLEOTIDE SEQUENCE</scope>
</reference>
<sequence length="1274" mass="142488">MVESDDPAIQPSQRELKRAEKRGKAICQLHDVTNLRWQNTHRSAKKQIKQGHWQRFLQHRGGIPSEEVTSCPECVTLLKETGEDRAEDMQLPDRYAIPNNGKTKRGRPKKGEERKMDWKAWLVQHRPNEYEIFTKDVVVKSRQKGTTKQEKDVPHLRCIRCGGEFRVQRDTNMIALHVHESSKMHQKSMGPEACLAPVPVPISHPCTGINLMDKDQTNPDSLCGQMRDGFLHWACLNCPDLTNNKATMSIEVRLTDQQGVILQDKQCQEKGHKIEGDKAACQRCKRLPDVLSLAQGVAKMLYRISLVDLMTLSMQNNRQAMKDFWQGVRKSPWCRFAPYDMDAEMADMSFQQLFRRCQQVVQGVDKSLRNAAFHAWVSNRMSWITPGSLPDPEVASSVENCAMELVNDKSVLDGKLAQMVKSGVLEADPAARVLVAALVQKADRISRGLKRTGSSSVDGVDEHLLQQVLFRLYRGMSKKEALQTFGISKNAVSAKRMLQLDFLPSFFCPSADVLQSNSSSVLGHLRVLDTRHYALLWDDTVFAQDYSLMYGLRETPIIIGGAHPDASCVLPLSDGSLPELRKESLAQVCLSFLVKRLDRRDGTFDVRMVPRRLKQITGQAQLQMCGETLLALAESNGDKPPLIVAFDNHPGHNLVNCTLLGVHSDLAGVPFFEKGEVLSHPLIFPVAGYFICLLTVAHAAGEAGQNWDRLALAKPTCRNLISLAVHGILRVAWWPSTLQAPFEPQWAQEDAAEHHFSRTKRGAAGAASLSHGIWGTVREHLENFHRGFEDREVRTFEGMSQEECIQLSRKALHGALEFFSMCSLRLSVEQAYAMLKTWWDEGAGTCPDSSPAHAELDEQDEYLLDMEVDETDPMASSDQPLEDLLAAVESETDVYKQVVLLTEKTLKAKETATEQQGGKKSNEQAVDRPVFKKKEPETPMPLTLLHIMEMACGDKAAVALKNDTDASCIARVKQLFPQMQAFVRMVREEEGFVSRKSLETSTDEIKNEHNLLQRRLAQARQEFDLNSSRSSRMQLWTTFSGTCVKAIAQGPEEEMGPVARVPQAFKPSCVMQPDKITRQYQVLCARSCTDDKLRLVFVQGVFRGAVIKKSKEGTRAMRATKPHYDVLPAGACSCVQGSILIPGSDAGVFYASNASPLLSFEVGGAEHQILYEVPSSNYTCKQEDWRLVLTFTPKVVDALLDLKKVIPDLDAQIAGTVVKKAKQDDPYGKAFTFASFSNSERGRCSMKEYMNVMRARYERLKGAALVDKNGLLTA</sequence>
<evidence type="ECO:0000256" key="2">
    <source>
        <dbReference type="SAM" id="MobiDB-lite"/>
    </source>
</evidence>
<evidence type="ECO:0000313" key="3">
    <source>
        <dbReference type="EMBL" id="CAE7304732.1"/>
    </source>
</evidence>
<feature type="coiled-coil region" evidence="1">
    <location>
        <begin position="995"/>
        <end position="1022"/>
    </location>
</feature>